<keyword evidence="7" id="KW-0539">Nucleus</keyword>
<dbReference type="Proteomes" id="UP000324832">
    <property type="component" value="Unassembled WGS sequence"/>
</dbReference>
<evidence type="ECO:0000256" key="4">
    <source>
        <dbReference type="ARBA" id="ARBA00022801"/>
    </source>
</evidence>
<dbReference type="SUPFAM" id="SSF52141">
    <property type="entry name" value="Uracil-DNA glycosylase-like"/>
    <property type="match status" value="1"/>
</dbReference>
<evidence type="ECO:0000313" key="9">
    <source>
        <dbReference type="EMBL" id="VVC88717.1"/>
    </source>
</evidence>
<evidence type="ECO:0000256" key="1">
    <source>
        <dbReference type="ARBA" id="ARBA00004123"/>
    </source>
</evidence>
<reference evidence="9 10" key="1">
    <citation type="submission" date="2017-07" db="EMBL/GenBank/DDBJ databases">
        <authorList>
            <person name="Talla V."/>
            <person name="Backstrom N."/>
        </authorList>
    </citation>
    <scope>NUCLEOTIDE SEQUENCE [LARGE SCALE GENOMIC DNA]</scope>
</reference>
<dbReference type="PANTHER" id="PTHR13235">
    <property type="entry name" value="SINGLE-STRAND SELECTIVE MONOFUNCTIONAL URACIL DNA GLYCOSYLASE"/>
    <property type="match status" value="1"/>
</dbReference>
<name>A0A5E4PUM8_9NEOP</name>
<dbReference type="GO" id="GO:0005634">
    <property type="term" value="C:nucleus"/>
    <property type="evidence" value="ECO:0007669"/>
    <property type="project" value="UniProtKB-SubCell"/>
</dbReference>
<dbReference type="CDD" id="cd19374">
    <property type="entry name" value="UDG-F3_SMUG1-like"/>
    <property type="match status" value="1"/>
</dbReference>
<keyword evidence="3" id="KW-0227">DNA damage</keyword>
<comment type="similarity">
    <text evidence="2">Belongs to the uracil-DNA glycosylase (UDG) superfamily. SMUG1 family.</text>
</comment>
<dbReference type="GO" id="GO:0017065">
    <property type="term" value="F:single-strand selective uracil DNA N-glycosylase activity"/>
    <property type="evidence" value="ECO:0007669"/>
    <property type="project" value="InterPro"/>
</dbReference>
<keyword evidence="10" id="KW-1185">Reference proteome</keyword>
<dbReference type="PANTHER" id="PTHR13235:SF2">
    <property type="entry name" value="SINGLE-STRAND SELECTIVE MONOFUNCTIONAL URACIL DNA GLYCOSYLASE"/>
    <property type="match status" value="1"/>
</dbReference>
<dbReference type="InterPro" id="IPR005122">
    <property type="entry name" value="Uracil-DNA_glycosylase-like"/>
</dbReference>
<dbReference type="GO" id="GO:0000703">
    <property type="term" value="F:oxidized pyrimidine nucleobase lesion DNA N-glycosylase activity"/>
    <property type="evidence" value="ECO:0007669"/>
    <property type="project" value="TreeGrafter"/>
</dbReference>
<keyword evidence="5" id="KW-0238">DNA-binding</keyword>
<comment type="subcellular location">
    <subcellularLocation>
        <location evidence="1">Nucleus</location>
    </subcellularLocation>
</comment>
<dbReference type="InterPro" id="IPR036895">
    <property type="entry name" value="Uracil-DNA_glycosylase-like_sf"/>
</dbReference>
<gene>
    <name evidence="9" type="ORF">LSINAPIS_LOCUS2019</name>
</gene>
<dbReference type="EMBL" id="FZQP02000378">
    <property type="protein sequence ID" value="VVC88717.1"/>
    <property type="molecule type" value="Genomic_DNA"/>
</dbReference>
<organism evidence="9 10">
    <name type="scientific">Leptidea sinapis</name>
    <dbReference type="NCBI Taxonomy" id="189913"/>
    <lineage>
        <taxon>Eukaryota</taxon>
        <taxon>Metazoa</taxon>
        <taxon>Ecdysozoa</taxon>
        <taxon>Arthropoda</taxon>
        <taxon>Hexapoda</taxon>
        <taxon>Insecta</taxon>
        <taxon>Pterygota</taxon>
        <taxon>Neoptera</taxon>
        <taxon>Endopterygota</taxon>
        <taxon>Lepidoptera</taxon>
        <taxon>Glossata</taxon>
        <taxon>Ditrysia</taxon>
        <taxon>Papilionoidea</taxon>
        <taxon>Pieridae</taxon>
        <taxon>Dismorphiinae</taxon>
        <taxon>Leptidea</taxon>
    </lineage>
</organism>
<dbReference type="GO" id="GO:0006284">
    <property type="term" value="P:base-excision repair"/>
    <property type="evidence" value="ECO:0007669"/>
    <property type="project" value="InterPro"/>
</dbReference>
<accession>A0A5E4PUM8</accession>
<dbReference type="Pfam" id="PF03167">
    <property type="entry name" value="UDG"/>
    <property type="match status" value="1"/>
</dbReference>
<evidence type="ECO:0000256" key="7">
    <source>
        <dbReference type="ARBA" id="ARBA00023242"/>
    </source>
</evidence>
<dbReference type="Gene3D" id="3.40.470.10">
    <property type="entry name" value="Uracil-DNA glycosylase-like domain"/>
    <property type="match status" value="1"/>
</dbReference>
<dbReference type="AlphaFoldDB" id="A0A5E4PUM8"/>
<evidence type="ECO:0000313" key="10">
    <source>
        <dbReference type="Proteomes" id="UP000324832"/>
    </source>
</evidence>
<evidence type="ECO:0000256" key="6">
    <source>
        <dbReference type="ARBA" id="ARBA00023204"/>
    </source>
</evidence>
<evidence type="ECO:0000256" key="2">
    <source>
        <dbReference type="ARBA" id="ARBA00007889"/>
    </source>
</evidence>
<protein>
    <recommendedName>
        <fullName evidence="8">Uracil-DNA glycosylase-like domain-containing protein</fullName>
    </recommendedName>
</protein>
<sequence length="267" mass="30995">MSEVTSVFFASDTNEEPNDDLCDEFLNIIENYNESLSQLFLPSKVKHVYNPTIYARDTFETYIRKYCSSKKKIMFFGMNPGPWGMSQTGVPFGEISSVRDWLCIEGQVDRPPNENEFRPVKGFQCTRTEVSGKRFWGLFKKLCHTPENFFKTSFVYNYINQQWMTSSGCNITPSDFKMSEMEPLYNIGDLVLANVLRLYEVDTVVAIGRFCLLRAQKAISQYILLKNVKIVYMPHPSPRVVNNNNWEEKALHCLKSHDLLQYYSQGE</sequence>
<keyword evidence="6" id="KW-0234">DNA repair</keyword>
<dbReference type="FunFam" id="3.40.470.10:FF:000005">
    <property type="entry name" value="Single-strand selective monofunctional uracil DNA glycosylase"/>
    <property type="match status" value="1"/>
</dbReference>
<proteinExistence type="inferred from homology"/>
<evidence type="ECO:0000256" key="5">
    <source>
        <dbReference type="ARBA" id="ARBA00023125"/>
    </source>
</evidence>
<evidence type="ECO:0000259" key="8">
    <source>
        <dbReference type="Pfam" id="PF03167"/>
    </source>
</evidence>
<keyword evidence="4" id="KW-0378">Hydrolase</keyword>
<evidence type="ECO:0000256" key="3">
    <source>
        <dbReference type="ARBA" id="ARBA00022763"/>
    </source>
</evidence>
<dbReference type="GO" id="GO:0003677">
    <property type="term" value="F:DNA binding"/>
    <property type="evidence" value="ECO:0007669"/>
    <property type="project" value="UniProtKB-KW"/>
</dbReference>
<dbReference type="InterPro" id="IPR039134">
    <property type="entry name" value="SMUG1"/>
</dbReference>
<feature type="domain" description="Uracil-DNA glycosylase-like" evidence="8">
    <location>
        <begin position="65"/>
        <end position="247"/>
    </location>
</feature>